<organism evidence="4 5">
    <name type="scientific">Salix suchowensis</name>
    <dbReference type="NCBI Taxonomy" id="1278906"/>
    <lineage>
        <taxon>Eukaryota</taxon>
        <taxon>Viridiplantae</taxon>
        <taxon>Streptophyta</taxon>
        <taxon>Embryophyta</taxon>
        <taxon>Tracheophyta</taxon>
        <taxon>Spermatophyta</taxon>
        <taxon>Magnoliopsida</taxon>
        <taxon>eudicotyledons</taxon>
        <taxon>Gunneridae</taxon>
        <taxon>Pentapetalae</taxon>
        <taxon>rosids</taxon>
        <taxon>fabids</taxon>
        <taxon>Malpighiales</taxon>
        <taxon>Salicaceae</taxon>
        <taxon>Saliceae</taxon>
        <taxon>Salix</taxon>
    </lineage>
</organism>
<name>A0ABQ9BM24_9ROSI</name>
<evidence type="ECO:0000256" key="1">
    <source>
        <dbReference type="SAM" id="MobiDB-lite"/>
    </source>
</evidence>
<feature type="compositionally biased region" description="Gly residues" evidence="1">
    <location>
        <begin position="1"/>
        <end position="12"/>
    </location>
</feature>
<evidence type="ECO:0000313" key="5">
    <source>
        <dbReference type="Proteomes" id="UP001141253"/>
    </source>
</evidence>
<dbReference type="Pfam" id="PF13850">
    <property type="entry name" value="ERGIC_N"/>
    <property type="match status" value="1"/>
</dbReference>
<dbReference type="Proteomes" id="UP001141253">
    <property type="component" value="Chromosome 9"/>
</dbReference>
<feature type="region of interest" description="Disordered" evidence="1">
    <location>
        <begin position="1"/>
        <end position="20"/>
    </location>
</feature>
<keyword evidence="2" id="KW-0812">Transmembrane</keyword>
<gene>
    <name evidence="4" type="ORF">OIU77_028706</name>
</gene>
<sequence>MRGACGGGGGGASSMKDDGWGDRLRRTRIFFYSTVDAPPPPPLLAVKPAPGRETYGKKMEGVYQKLRNLDAYPKINEDFYSRTLSGGLITLISSTLMLFLFFSEFST</sequence>
<protein>
    <recommendedName>
        <fullName evidence="3">Endoplasmic reticulum vesicle transporter N-terminal domain-containing protein</fullName>
    </recommendedName>
</protein>
<keyword evidence="5" id="KW-1185">Reference proteome</keyword>
<reference evidence="4" key="2">
    <citation type="journal article" date="2023" name="Int. J. Mol. Sci.">
        <title>De Novo Assembly and Annotation of 11 Diverse Shrub Willow (Salix) Genomes Reveals Novel Gene Organization in Sex-Linked Regions.</title>
        <authorList>
            <person name="Hyden B."/>
            <person name="Feng K."/>
            <person name="Yates T.B."/>
            <person name="Jawdy S."/>
            <person name="Cereghino C."/>
            <person name="Smart L.B."/>
            <person name="Muchero W."/>
        </authorList>
    </citation>
    <scope>NUCLEOTIDE SEQUENCE</scope>
    <source>
        <tissue evidence="4">Shoot tip</tissue>
    </source>
</reference>
<evidence type="ECO:0000313" key="4">
    <source>
        <dbReference type="EMBL" id="KAJ6385574.1"/>
    </source>
</evidence>
<accession>A0ABQ9BM24</accession>
<evidence type="ECO:0000259" key="3">
    <source>
        <dbReference type="Pfam" id="PF13850"/>
    </source>
</evidence>
<comment type="caution">
    <text evidence="4">The sequence shown here is derived from an EMBL/GenBank/DDBJ whole genome shotgun (WGS) entry which is preliminary data.</text>
</comment>
<feature type="domain" description="Endoplasmic reticulum vesicle transporter N-terminal" evidence="3">
    <location>
        <begin position="66"/>
        <end position="106"/>
    </location>
</feature>
<dbReference type="InterPro" id="IPR045888">
    <property type="entry name" value="Erv"/>
</dbReference>
<keyword evidence="2" id="KW-0472">Membrane</keyword>
<keyword evidence="2" id="KW-1133">Transmembrane helix</keyword>
<dbReference type="InterPro" id="IPR039542">
    <property type="entry name" value="Erv_N"/>
</dbReference>
<proteinExistence type="predicted"/>
<dbReference type="EMBL" id="JAPFFI010000008">
    <property type="protein sequence ID" value="KAJ6385574.1"/>
    <property type="molecule type" value="Genomic_DNA"/>
</dbReference>
<dbReference type="PANTHER" id="PTHR10984:SF55">
    <property type="entry name" value="ENDOPLASMIC RETICULUM VESICLE TRANSPORTER C-TERMINAL DOMAIN-CONTAINING PROTEIN"/>
    <property type="match status" value="1"/>
</dbReference>
<reference evidence="4" key="1">
    <citation type="submission" date="2022-10" db="EMBL/GenBank/DDBJ databases">
        <authorList>
            <person name="Hyden B.L."/>
            <person name="Feng K."/>
            <person name="Yates T."/>
            <person name="Jawdy S."/>
            <person name="Smart L.B."/>
            <person name="Muchero W."/>
        </authorList>
    </citation>
    <scope>NUCLEOTIDE SEQUENCE</scope>
    <source>
        <tissue evidence="4">Shoot tip</tissue>
    </source>
</reference>
<dbReference type="PANTHER" id="PTHR10984">
    <property type="entry name" value="ENDOPLASMIC RETICULUM-GOLGI INTERMEDIATE COMPARTMENT PROTEIN"/>
    <property type="match status" value="1"/>
</dbReference>
<feature type="transmembrane region" description="Helical" evidence="2">
    <location>
        <begin position="84"/>
        <end position="102"/>
    </location>
</feature>
<evidence type="ECO:0000256" key="2">
    <source>
        <dbReference type="SAM" id="Phobius"/>
    </source>
</evidence>